<protein>
    <submittedName>
        <fullName evidence="2">Uncharacterized protein</fullName>
    </submittedName>
</protein>
<reference evidence="2 3" key="1">
    <citation type="submission" date="2020-05" db="EMBL/GenBank/DDBJ databases">
        <title>Genome sequence of Kribbella sandramycini ATCC 39419.</title>
        <authorList>
            <person name="Maclea K.S."/>
            <person name="Fair J.L."/>
        </authorList>
    </citation>
    <scope>NUCLEOTIDE SEQUENCE [LARGE SCALE GENOMIC DNA]</scope>
    <source>
        <strain evidence="2 3">ATCC 39419</strain>
    </source>
</reference>
<dbReference type="Proteomes" id="UP000553957">
    <property type="component" value="Unassembled WGS sequence"/>
</dbReference>
<dbReference type="AlphaFoldDB" id="A0A7Y4P1Y0"/>
<proteinExistence type="predicted"/>
<accession>A0A7Y4P1Y0</accession>
<comment type="caution">
    <text evidence="2">The sequence shown here is derived from an EMBL/GenBank/DDBJ whole genome shotgun (WGS) entry which is preliminary data.</text>
</comment>
<keyword evidence="3" id="KW-1185">Reference proteome</keyword>
<name>A0A7Y4P1Y0_9ACTN</name>
<dbReference type="EMBL" id="JABJRC010000009">
    <property type="protein sequence ID" value="NOL44762.1"/>
    <property type="molecule type" value="Genomic_DNA"/>
</dbReference>
<dbReference type="EMBL" id="JACHKF010000001">
    <property type="protein sequence ID" value="MBB6567041.1"/>
    <property type="molecule type" value="Genomic_DNA"/>
</dbReference>
<evidence type="ECO:0000313" key="2">
    <source>
        <dbReference type="EMBL" id="NOL44762.1"/>
    </source>
</evidence>
<sequence length="140" mass="14946">MQYADFDAENRRITGAYGRETADPEALQAAADRLRAQSAAIASDADRAKAFRHLTLLDEFIESIRTPAPSSQVVWAANDAMIRGLSTTGTPAEQRARASAAIEEIGRIAAAAPTGAERDAALEMNGALAEFIRVLDGETR</sequence>
<dbReference type="RefSeq" id="WP_171678001.1">
    <property type="nucleotide sequence ID" value="NZ_BAAAGT010000008.1"/>
</dbReference>
<dbReference type="Proteomes" id="UP000534306">
    <property type="component" value="Unassembled WGS sequence"/>
</dbReference>
<evidence type="ECO:0000313" key="4">
    <source>
        <dbReference type="Proteomes" id="UP000553957"/>
    </source>
</evidence>
<reference evidence="1 4" key="2">
    <citation type="submission" date="2020-08" db="EMBL/GenBank/DDBJ databases">
        <title>Sequencing the genomes of 1000 actinobacteria strains.</title>
        <authorList>
            <person name="Klenk H.-P."/>
        </authorList>
    </citation>
    <scope>NUCLEOTIDE SEQUENCE [LARGE SCALE GENOMIC DNA]</scope>
    <source>
        <strain evidence="1 4">DSM 15626</strain>
    </source>
</reference>
<evidence type="ECO:0000313" key="1">
    <source>
        <dbReference type="EMBL" id="MBB6567041.1"/>
    </source>
</evidence>
<organism evidence="2 3">
    <name type="scientific">Kribbella sandramycini</name>
    <dbReference type="NCBI Taxonomy" id="60450"/>
    <lineage>
        <taxon>Bacteria</taxon>
        <taxon>Bacillati</taxon>
        <taxon>Actinomycetota</taxon>
        <taxon>Actinomycetes</taxon>
        <taxon>Propionibacteriales</taxon>
        <taxon>Kribbellaceae</taxon>
        <taxon>Kribbella</taxon>
    </lineage>
</organism>
<evidence type="ECO:0000313" key="3">
    <source>
        <dbReference type="Proteomes" id="UP000534306"/>
    </source>
</evidence>
<gene>
    <name evidence="1" type="ORF">HNR71_002678</name>
    <name evidence="2" type="ORF">HPO96_31380</name>
</gene>